<dbReference type="InterPro" id="IPR002048">
    <property type="entry name" value="EF_hand_dom"/>
</dbReference>
<comment type="caution">
    <text evidence="4">The sequence shown here is derived from an EMBL/GenBank/DDBJ whole genome shotgun (WGS) entry which is preliminary data.</text>
</comment>
<dbReference type="PROSITE" id="PS50222">
    <property type="entry name" value="EF_HAND_2"/>
    <property type="match status" value="2"/>
</dbReference>
<dbReference type="EMBL" id="WVRA01000010">
    <property type="protein sequence ID" value="NOE20437.1"/>
    <property type="molecule type" value="Genomic_DNA"/>
</dbReference>
<gene>
    <name evidence="4" type="ORF">GS634_20110</name>
</gene>
<feature type="domain" description="EF-hand" evidence="3">
    <location>
        <begin position="128"/>
        <end position="154"/>
    </location>
</feature>
<sequence length="171" mass="18015">MKRTFTLAAGAIAATLMALPALAAGQHGSSAQMQGHEGGMMQGAPGGMMGDHAGMMQMMVKMHGQMMGGNWLAVLDMDEDGRPSESEIAEGLKARMQAHDVNGDGNLSIDEFEALHSGMIRETMVDRFQHLDANGDGVVTTGEIEKGAKTMSPKHGMKASKPVTKASETNN</sequence>
<dbReference type="Pfam" id="PF13202">
    <property type="entry name" value="EF-hand_5"/>
    <property type="match status" value="2"/>
</dbReference>
<feature type="region of interest" description="Disordered" evidence="1">
    <location>
        <begin position="149"/>
        <end position="171"/>
    </location>
</feature>
<dbReference type="AlphaFoldDB" id="A0AA90Z575"/>
<dbReference type="Proteomes" id="UP000597886">
    <property type="component" value="Unassembled WGS sequence"/>
</dbReference>
<evidence type="ECO:0000313" key="4">
    <source>
        <dbReference type="EMBL" id="NOE20437.1"/>
    </source>
</evidence>
<evidence type="ECO:0000313" key="5">
    <source>
        <dbReference type="Proteomes" id="UP000597886"/>
    </source>
</evidence>
<proteinExistence type="predicted"/>
<evidence type="ECO:0000259" key="3">
    <source>
        <dbReference type="PROSITE" id="PS50222"/>
    </source>
</evidence>
<name>A0AA90Z575_9RHOB</name>
<dbReference type="InterPro" id="IPR011992">
    <property type="entry name" value="EF-hand-dom_pair"/>
</dbReference>
<organism evidence="4 5">
    <name type="scientific">Ruegeria atlantica</name>
    <dbReference type="NCBI Taxonomy" id="81569"/>
    <lineage>
        <taxon>Bacteria</taxon>
        <taxon>Pseudomonadati</taxon>
        <taxon>Pseudomonadota</taxon>
        <taxon>Alphaproteobacteria</taxon>
        <taxon>Rhodobacterales</taxon>
        <taxon>Roseobacteraceae</taxon>
        <taxon>Ruegeria</taxon>
    </lineage>
</organism>
<reference evidence="4" key="1">
    <citation type="submission" date="2019-12" db="EMBL/GenBank/DDBJ databases">
        <title>Ruegeria JWLKs population differentiation of coral mucus and skeleton niches.</title>
        <authorList>
            <person name="Luo D."/>
        </authorList>
    </citation>
    <scope>NUCLEOTIDE SEQUENCE</scope>
    <source>
        <strain evidence="4">HKCCD6181</strain>
    </source>
</reference>
<accession>A0AA90Z575</accession>
<evidence type="ECO:0000256" key="1">
    <source>
        <dbReference type="SAM" id="MobiDB-lite"/>
    </source>
</evidence>
<evidence type="ECO:0000256" key="2">
    <source>
        <dbReference type="SAM" id="SignalP"/>
    </source>
</evidence>
<feature type="signal peptide" evidence="2">
    <location>
        <begin position="1"/>
        <end position="23"/>
    </location>
</feature>
<dbReference type="PROSITE" id="PS00018">
    <property type="entry name" value="EF_HAND_1"/>
    <property type="match status" value="2"/>
</dbReference>
<feature type="domain" description="EF-hand" evidence="3">
    <location>
        <begin position="87"/>
        <end position="122"/>
    </location>
</feature>
<keyword evidence="2" id="KW-0732">Signal</keyword>
<dbReference type="GO" id="GO:0005509">
    <property type="term" value="F:calcium ion binding"/>
    <property type="evidence" value="ECO:0007669"/>
    <property type="project" value="InterPro"/>
</dbReference>
<dbReference type="Gene3D" id="1.10.238.10">
    <property type="entry name" value="EF-hand"/>
    <property type="match status" value="1"/>
</dbReference>
<dbReference type="SMART" id="SM00054">
    <property type="entry name" value="EFh"/>
    <property type="match status" value="2"/>
</dbReference>
<protein>
    <submittedName>
        <fullName evidence="4">Calcium-binding protein</fullName>
    </submittedName>
</protein>
<dbReference type="InterPro" id="IPR018247">
    <property type="entry name" value="EF_Hand_1_Ca_BS"/>
</dbReference>
<dbReference type="RefSeq" id="WP_170417928.1">
    <property type="nucleotide sequence ID" value="NZ_WVRA01000010.1"/>
</dbReference>
<dbReference type="SUPFAM" id="SSF47473">
    <property type="entry name" value="EF-hand"/>
    <property type="match status" value="1"/>
</dbReference>
<feature type="chain" id="PRO_5041636662" evidence="2">
    <location>
        <begin position="24"/>
        <end position="171"/>
    </location>
</feature>